<evidence type="ECO:0000313" key="3">
    <source>
        <dbReference type="Proteomes" id="UP000095390"/>
    </source>
</evidence>
<reference evidence="2 3" key="1">
    <citation type="submission" date="2015-09" db="EMBL/GenBank/DDBJ databases">
        <authorList>
            <consortium name="Pathogen Informatics"/>
        </authorList>
    </citation>
    <scope>NUCLEOTIDE SEQUENCE [LARGE SCALE GENOMIC DNA]</scope>
    <source>
        <strain evidence="2 3">2789STDY5834966</strain>
    </source>
</reference>
<dbReference type="EMBL" id="CYYC01000030">
    <property type="protein sequence ID" value="CUN10894.1"/>
    <property type="molecule type" value="Genomic_DNA"/>
</dbReference>
<dbReference type="Pfam" id="PF05598">
    <property type="entry name" value="DUF772"/>
    <property type="match status" value="1"/>
</dbReference>
<gene>
    <name evidence="2" type="ORF">ERS852578_02240</name>
</gene>
<accession>A0A173U7R4</accession>
<dbReference type="InterPro" id="IPR008490">
    <property type="entry name" value="Transposase_InsH_N"/>
</dbReference>
<organism evidence="2 3">
    <name type="scientific">Anaerobutyricum hallii</name>
    <dbReference type="NCBI Taxonomy" id="39488"/>
    <lineage>
        <taxon>Bacteria</taxon>
        <taxon>Bacillati</taxon>
        <taxon>Bacillota</taxon>
        <taxon>Clostridia</taxon>
        <taxon>Lachnospirales</taxon>
        <taxon>Lachnospiraceae</taxon>
        <taxon>Anaerobutyricum</taxon>
    </lineage>
</organism>
<dbReference type="PANTHER" id="PTHR33408:SF2">
    <property type="entry name" value="TRANSPOSASE DDE DOMAIN-CONTAINING PROTEIN"/>
    <property type="match status" value="1"/>
</dbReference>
<feature type="domain" description="Transposase InsH N-terminal" evidence="1">
    <location>
        <begin position="26"/>
        <end position="113"/>
    </location>
</feature>
<name>A0A173U7R4_9FIRM</name>
<evidence type="ECO:0000259" key="1">
    <source>
        <dbReference type="Pfam" id="PF05598"/>
    </source>
</evidence>
<dbReference type="PANTHER" id="PTHR33408">
    <property type="entry name" value="TRANSPOSASE"/>
    <property type="match status" value="1"/>
</dbReference>
<dbReference type="AlphaFoldDB" id="A0A173U7R4"/>
<dbReference type="Proteomes" id="UP000095390">
    <property type="component" value="Unassembled WGS sequence"/>
</dbReference>
<sequence>MLTTNYYNDFFEFGQQKINFSFFELSLPDDDPVYTLKKVMEELDFSGLLANCSDKGRTGYNPIMMYAVVTYANMRGIRSVDRIVDLCERDLAFIWLTRGQKPKRDAFYDFKNRKLTSDVLDDLNYQFMRRLQKEGLVTLKELFIDGTKIEANANRYTFVWRGSINYHLAGLLDSIDQLFEKYNSFLQENDYGTKYELGNAQMFVIEGMDKVREVIEKNRKRKLVKHKKLSNNRIIEIGNCSPLEIRKLQNNLTLIADNEGIEFVYGKGKRKPALQQAA</sequence>
<evidence type="ECO:0000313" key="2">
    <source>
        <dbReference type="EMBL" id="CUN10894.1"/>
    </source>
</evidence>
<proteinExistence type="predicted"/>
<protein>
    <submittedName>
        <fullName evidence="2">Transposase domain (DUF772)</fullName>
    </submittedName>
</protein>